<proteinExistence type="predicted"/>
<dbReference type="Gene3D" id="2.120.10.30">
    <property type="entry name" value="TolB, C-terminal domain"/>
    <property type="match status" value="1"/>
</dbReference>
<gene>
    <name evidence="2" type="ORF">JKP88DRAFT_287453</name>
</gene>
<keyword evidence="3" id="KW-1185">Reference proteome</keyword>
<feature type="domain" description="Glucose/Sorbosone dehydrogenase" evidence="1">
    <location>
        <begin position="383"/>
        <end position="469"/>
    </location>
</feature>
<dbReference type="EMBL" id="JAFCMP010000070">
    <property type="protein sequence ID" value="KAG5188368.1"/>
    <property type="molecule type" value="Genomic_DNA"/>
</dbReference>
<protein>
    <recommendedName>
        <fullName evidence="1">Glucose/Sorbosone dehydrogenase domain-containing protein</fullName>
    </recommendedName>
</protein>
<evidence type="ECO:0000313" key="3">
    <source>
        <dbReference type="Proteomes" id="UP000664859"/>
    </source>
</evidence>
<dbReference type="PANTHER" id="PTHR19328">
    <property type="entry name" value="HEDGEHOG-INTERACTING PROTEIN"/>
    <property type="match status" value="1"/>
</dbReference>
<dbReference type="InterPro" id="IPR012938">
    <property type="entry name" value="Glc/Sorbosone_DH"/>
</dbReference>
<dbReference type="PANTHER" id="PTHR19328:SF75">
    <property type="entry name" value="ALDOSE SUGAR DEHYDROGENASE YLII"/>
    <property type="match status" value="1"/>
</dbReference>
<dbReference type="Proteomes" id="UP000664859">
    <property type="component" value="Unassembled WGS sequence"/>
</dbReference>
<dbReference type="InterPro" id="IPR011042">
    <property type="entry name" value="6-blade_b-propeller_TolB-like"/>
</dbReference>
<comment type="caution">
    <text evidence="2">The sequence shown here is derived from an EMBL/GenBank/DDBJ whole genome shotgun (WGS) entry which is preliminary data.</text>
</comment>
<dbReference type="OrthoDB" id="10266706at2759"/>
<accession>A0A835Z8E6</accession>
<reference evidence="2" key="1">
    <citation type="submission" date="2021-02" db="EMBL/GenBank/DDBJ databases">
        <title>First Annotated Genome of the Yellow-green Alga Tribonema minus.</title>
        <authorList>
            <person name="Mahan K.M."/>
        </authorList>
    </citation>
    <scope>NUCLEOTIDE SEQUENCE</scope>
    <source>
        <strain evidence="2">UTEX B ZZ1240</strain>
    </source>
</reference>
<dbReference type="AlphaFoldDB" id="A0A835Z8E6"/>
<dbReference type="Pfam" id="PF07995">
    <property type="entry name" value="GSDH"/>
    <property type="match status" value="1"/>
</dbReference>
<organism evidence="2 3">
    <name type="scientific">Tribonema minus</name>
    <dbReference type="NCBI Taxonomy" id="303371"/>
    <lineage>
        <taxon>Eukaryota</taxon>
        <taxon>Sar</taxon>
        <taxon>Stramenopiles</taxon>
        <taxon>Ochrophyta</taxon>
        <taxon>PX clade</taxon>
        <taxon>Xanthophyceae</taxon>
        <taxon>Tribonematales</taxon>
        <taxon>Tribonemataceae</taxon>
        <taxon>Tribonema</taxon>
    </lineage>
</organism>
<sequence length="761" mass="80872">MSDIVTALLVAGHAACLPDYTPVAAAAITADNGVFCPEPRADPDGMCCTKADEDRVQQNYAATLPAGATDACKDYHRQALCVACQPWAYHLYIRADDPATRQPLLCPAFCASYRDACGLPADFCAAHADTSGYCYPDVVKAPPGTRTGTGFAAYFTGAEATSIMRSNYLRGMAKVPGSGNPGSWYIWEARGKVWQVPNRSSAVAADAKLILDISSKITVVEEQCLQFVAFTPDWSVNKCFYATYNKKSATASQDGDLQAAACVAKLSRFCLQAAGAPTETQIVLIDRPSGARIHNGGWIGFAKADYDATYTATATFQLFMTVGDSTQPTKVRDMYTPFGKMLRFNVRVGTSGIHSNERECAAATRGAAIGAVKGAQHKAVYAAPTDNPFWTSADTTNWKGRVWAYGLRNPYRCSYWPSLWCGDAGASRLEEVQPIVKGNFYGWPIWEGTSCYATQEECNANPSYTKPLFQARDRWCQNPNSYTSAVCSVTQDIYDAASSPGVNDGLGGCSTGGAFYTGECTEFKDRLMSGAYIFGDYQKQAIMMLRQEGSAWKKYTLYTALQGPFKVIGFFNDPDTGDVFVMDISGGGTSFPSEGLAQITKLGCGNQCGSVTPPPTSNVPDPGCDRGIKHPDATKKTCCAAECRDAGGNSICGTTACGSTGKSASCCNSGIAALNKPCTANAPACSPYITADPKCQFGFKHPDPAKKSCCPYTCRDASGASICGTSACGSTNKASSCCHSGIIALNRACASFVAPCSPYAL</sequence>
<evidence type="ECO:0000259" key="1">
    <source>
        <dbReference type="Pfam" id="PF07995"/>
    </source>
</evidence>
<dbReference type="InterPro" id="IPR011041">
    <property type="entry name" value="Quinoprot_gluc/sorb_DH_b-prop"/>
</dbReference>
<name>A0A835Z8E6_9STRA</name>
<evidence type="ECO:0000313" key="2">
    <source>
        <dbReference type="EMBL" id="KAG5188368.1"/>
    </source>
</evidence>
<dbReference type="SUPFAM" id="SSF50952">
    <property type="entry name" value="Soluble quinoprotein glucose dehydrogenase"/>
    <property type="match status" value="1"/>
</dbReference>